<sequence length="46" mass="5290">RIAADLMDKGELAEHDRAFIEHLSKESDFLGQINPNWYLETPSSDE</sequence>
<feature type="non-terminal residue" evidence="1">
    <location>
        <position position="1"/>
    </location>
</feature>
<evidence type="ECO:0000313" key="1">
    <source>
        <dbReference type="EMBL" id="GAH83161.1"/>
    </source>
</evidence>
<gene>
    <name evidence="1" type="ORF">S03H2_57679</name>
</gene>
<organism evidence="1">
    <name type="scientific">marine sediment metagenome</name>
    <dbReference type="NCBI Taxonomy" id="412755"/>
    <lineage>
        <taxon>unclassified sequences</taxon>
        <taxon>metagenomes</taxon>
        <taxon>ecological metagenomes</taxon>
    </lineage>
</organism>
<dbReference type="EMBL" id="BARU01036984">
    <property type="protein sequence ID" value="GAH83161.1"/>
    <property type="molecule type" value="Genomic_DNA"/>
</dbReference>
<accession>X1IL62</accession>
<dbReference type="AlphaFoldDB" id="X1IL62"/>
<protein>
    <submittedName>
        <fullName evidence="1">Uncharacterized protein</fullName>
    </submittedName>
</protein>
<name>X1IL62_9ZZZZ</name>
<proteinExistence type="predicted"/>
<comment type="caution">
    <text evidence="1">The sequence shown here is derived from an EMBL/GenBank/DDBJ whole genome shotgun (WGS) entry which is preliminary data.</text>
</comment>
<reference evidence="1" key="1">
    <citation type="journal article" date="2014" name="Front. Microbiol.">
        <title>High frequency of phylogenetically diverse reductive dehalogenase-homologous genes in deep subseafloor sedimentary metagenomes.</title>
        <authorList>
            <person name="Kawai M."/>
            <person name="Futagami T."/>
            <person name="Toyoda A."/>
            <person name="Takaki Y."/>
            <person name="Nishi S."/>
            <person name="Hori S."/>
            <person name="Arai W."/>
            <person name="Tsubouchi T."/>
            <person name="Morono Y."/>
            <person name="Uchiyama I."/>
            <person name="Ito T."/>
            <person name="Fujiyama A."/>
            <person name="Inagaki F."/>
            <person name="Takami H."/>
        </authorList>
    </citation>
    <scope>NUCLEOTIDE SEQUENCE</scope>
    <source>
        <strain evidence="1">Expedition CK06-06</strain>
    </source>
</reference>